<evidence type="ECO:0000259" key="1">
    <source>
        <dbReference type="Pfam" id="PF26138"/>
    </source>
</evidence>
<gene>
    <name evidence="2" type="ORF">F5050DRAFT_1533363</name>
</gene>
<feature type="non-terminal residue" evidence="2">
    <location>
        <position position="1"/>
    </location>
</feature>
<feature type="non-terminal residue" evidence="2">
    <location>
        <position position="77"/>
    </location>
</feature>
<accession>A0ABQ8PY65</accession>
<sequence>ATILYATPGYWAQPYHTLKLTGQQWVDELLVGHPDRIHTELGMRLHVFIDFVMEMRACGLSDSRHISLEEKIAIFLY</sequence>
<dbReference type="EMBL" id="MU791060">
    <property type="protein sequence ID" value="KAJ3991371.1"/>
    <property type="molecule type" value="Genomic_DNA"/>
</dbReference>
<evidence type="ECO:0000313" key="2">
    <source>
        <dbReference type="EMBL" id="KAJ3991371.1"/>
    </source>
</evidence>
<organism evidence="2 3">
    <name type="scientific">Lentinula boryana</name>
    <dbReference type="NCBI Taxonomy" id="40481"/>
    <lineage>
        <taxon>Eukaryota</taxon>
        <taxon>Fungi</taxon>
        <taxon>Dikarya</taxon>
        <taxon>Basidiomycota</taxon>
        <taxon>Agaricomycotina</taxon>
        <taxon>Agaricomycetes</taxon>
        <taxon>Agaricomycetidae</taxon>
        <taxon>Agaricales</taxon>
        <taxon>Marasmiineae</taxon>
        <taxon>Omphalotaceae</taxon>
        <taxon>Lentinula</taxon>
    </lineage>
</organism>
<name>A0ABQ8PY65_9AGAR</name>
<evidence type="ECO:0000313" key="3">
    <source>
        <dbReference type="Proteomes" id="UP001163828"/>
    </source>
</evidence>
<comment type="caution">
    <text evidence="2">The sequence shown here is derived from an EMBL/GenBank/DDBJ whole genome shotgun (WGS) entry which is preliminary data.</text>
</comment>
<feature type="domain" description="DUF8040" evidence="1">
    <location>
        <begin position="18"/>
        <end position="77"/>
    </location>
</feature>
<dbReference type="InterPro" id="IPR058353">
    <property type="entry name" value="DUF8040"/>
</dbReference>
<protein>
    <recommendedName>
        <fullName evidence="1">DUF8040 domain-containing protein</fullName>
    </recommendedName>
</protein>
<keyword evidence="3" id="KW-1185">Reference proteome</keyword>
<dbReference type="Pfam" id="PF26138">
    <property type="entry name" value="DUF8040"/>
    <property type="match status" value="1"/>
</dbReference>
<reference evidence="2" key="1">
    <citation type="submission" date="2022-08" db="EMBL/GenBank/DDBJ databases">
        <authorList>
            <consortium name="DOE Joint Genome Institute"/>
            <person name="Min B."/>
            <person name="Riley R."/>
            <person name="Sierra-Patev S."/>
            <person name="Naranjo-Ortiz M."/>
            <person name="Looney B."/>
            <person name="Konkel Z."/>
            <person name="Slot J.C."/>
            <person name="Sakamoto Y."/>
            <person name="Steenwyk J.L."/>
            <person name="Rokas A."/>
            <person name="Carro J."/>
            <person name="Camarero S."/>
            <person name="Ferreira P."/>
            <person name="Molpeceres G."/>
            <person name="Ruiz-Duenas F.J."/>
            <person name="Serrano A."/>
            <person name="Henrissat B."/>
            <person name="Drula E."/>
            <person name="Hughes K.W."/>
            <person name="Mata J.L."/>
            <person name="Ishikawa N.K."/>
            <person name="Vargas-Isla R."/>
            <person name="Ushijima S."/>
            <person name="Smith C.A."/>
            <person name="Ahrendt S."/>
            <person name="Andreopoulos W."/>
            <person name="He G."/>
            <person name="Labutti K."/>
            <person name="Lipzen A."/>
            <person name="Ng V."/>
            <person name="Sandor L."/>
            <person name="Barry K."/>
            <person name="Martinez A.T."/>
            <person name="Xiao Y."/>
            <person name="Gibbons J.G."/>
            <person name="Terashima K."/>
            <person name="Hibbett D.S."/>
            <person name="Grigoriev I.V."/>
        </authorList>
    </citation>
    <scope>NUCLEOTIDE SEQUENCE</scope>
    <source>
        <strain evidence="2">TFB10827</strain>
    </source>
</reference>
<proteinExistence type="predicted"/>
<dbReference type="Proteomes" id="UP001163828">
    <property type="component" value="Unassembled WGS sequence"/>
</dbReference>